<gene>
    <name evidence="17" type="primary">acnA_1</name>
    <name evidence="17" type="ORF">NCTC12993_00141</name>
</gene>
<dbReference type="GO" id="GO:0003994">
    <property type="term" value="F:aconitate hydratase activity"/>
    <property type="evidence" value="ECO:0007669"/>
    <property type="project" value="UniProtKB-EC"/>
</dbReference>
<evidence type="ECO:0000256" key="4">
    <source>
        <dbReference type="ARBA" id="ARBA00012926"/>
    </source>
</evidence>
<proteinExistence type="inferred from homology"/>
<name>A0A485A2N6_KLUCR</name>
<dbReference type="CDD" id="cd01580">
    <property type="entry name" value="AcnA_IRP_Swivel"/>
    <property type="match status" value="1"/>
</dbReference>
<dbReference type="SUPFAM" id="SSF53732">
    <property type="entry name" value="Aconitase iron-sulfur domain"/>
    <property type="match status" value="1"/>
</dbReference>
<comment type="pathway">
    <text evidence="2">Carbohydrate metabolism; tricarboxylic acid cycle; isocitrate from oxaloacetate: step 2/2.</text>
</comment>
<dbReference type="AlphaFoldDB" id="A0A485A2N6"/>
<dbReference type="InterPro" id="IPR015931">
    <property type="entry name" value="Acnase/IPM_dHydase_lsu_aba_1/3"/>
</dbReference>
<dbReference type="Gene3D" id="6.10.190.10">
    <property type="match status" value="1"/>
</dbReference>
<dbReference type="Pfam" id="PF00694">
    <property type="entry name" value="Aconitase_C"/>
    <property type="match status" value="1"/>
</dbReference>
<keyword evidence="9" id="KW-0408">Iron</keyword>
<dbReference type="PROSITE" id="PS01244">
    <property type="entry name" value="ACONITASE_2"/>
    <property type="match status" value="1"/>
</dbReference>
<comment type="similarity">
    <text evidence="3">Belongs to the aconitase/IPM isomerase family.</text>
</comment>
<dbReference type="InterPro" id="IPR000573">
    <property type="entry name" value="AconitaseA/IPMdHydase_ssu_swvl"/>
</dbReference>
<dbReference type="NCBIfam" id="NF006757">
    <property type="entry name" value="PRK09277.1"/>
    <property type="match status" value="1"/>
</dbReference>
<feature type="domain" description="Aconitase/3-isopropylmalate dehydratase large subunit alpha/beta/alpha" evidence="15">
    <location>
        <begin position="5"/>
        <end position="213"/>
    </location>
</feature>
<protein>
    <recommendedName>
        <fullName evidence="5">Aconitate hydratase A</fullName>
        <ecNumber evidence="4">4.2.1.3</ecNumber>
    </recommendedName>
    <alternativeName>
        <fullName evidence="14">Iron-responsive protein-like</fullName>
    </alternativeName>
    <alternativeName>
        <fullName evidence="13">RNA-binding protein</fullName>
    </alternativeName>
</protein>
<dbReference type="EMBL" id="CAADJD010000001">
    <property type="protein sequence ID" value="VFS55024.1"/>
    <property type="molecule type" value="Genomic_DNA"/>
</dbReference>
<keyword evidence="18" id="KW-1185">Reference proteome</keyword>
<dbReference type="Gene3D" id="3.20.19.10">
    <property type="entry name" value="Aconitase, domain 4"/>
    <property type="match status" value="1"/>
</dbReference>
<dbReference type="InterPro" id="IPR036008">
    <property type="entry name" value="Aconitase_4Fe-4S_dom"/>
</dbReference>
<evidence type="ECO:0000256" key="3">
    <source>
        <dbReference type="ARBA" id="ARBA00007185"/>
    </source>
</evidence>
<dbReference type="GO" id="GO:0046872">
    <property type="term" value="F:metal ion binding"/>
    <property type="evidence" value="ECO:0007669"/>
    <property type="project" value="UniProtKB-KW"/>
</dbReference>
<keyword evidence="8" id="KW-0479">Metal-binding</keyword>
<evidence type="ECO:0000256" key="13">
    <source>
        <dbReference type="ARBA" id="ARBA00031081"/>
    </source>
</evidence>
<dbReference type="PANTHER" id="PTHR11670">
    <property type="entry name" value="ACONITASE/IRON-RESPONSIVE ELEMENT FAMILY MEMBER"/>
    <property type="match status" value="1"/>
</dbReference>
<dbReference type="GO" id="GO:0051539">
    <property type="term" value="F:4 iron, 4 sulfur cluster binding"/>
    <property type="evidence" value="ECO:0007669"/>
    <property type="project" value="UniProtKB-KW"/>
</dbReference>
<dbReference type="Pfam" id="PF00330">
    <property type="entry name" value="Aconitase"/>
    <property type="match status" value="1"/>
</dbReference>
<evidence type="ECO:0000259" key="15">
    <source>
        <dbReference type="Pfam" id="PF00330"/>
    </source>
</evidence>
<dbReference type="FunFam" id="3.20.19.10:FF:000001">
    <property type="entry name" value="Aconitate hydratase"/>
    <property type="match status" value="1"/>
</dbReference>
<feature type="domain" description="Aconitase A/isopropylmalate dehydratase small subunit swivel" evidence="16">
    <location>
        <begin position="342"/>
        <end position="469"/>
    </location>
</feature>
<evidence type="ECO:0000256" key="14">
    <source>
        <dbReference type="ARBA" id="ARBA00031977"/>
    </source>
</evidence>
<sequence length="542" mass="58430">MRHTGDEPVFTQSLALDMADVEASLAGPKRPQDRVALGNVPQAFNAATELEVNAAGTDKPAVEFTLDGQQHALPEGAVVIAAITSCTNTSNPSVLMAAGLLAKKAAARGLMPKPWVKASLAPGSKVVSDYLAHAGLTPYLDRLGFNLVGYGCTTCIGNSGPLPDPIESAIKQGDLTVGAVLSGNRNFEGRIHPLVKTNWLASPPLVVAYALAGNMKVNLNLDPLDYDGGGQPVYLKDIWPSSEEIAQAVQQVSTEMFHKEYAEVFAGTPEWKAIEVPASDTYGWQEDSTYIRLSPFFDTMGVTPDPVQDIHGARVLAMLGDSVTTDHISPAGSIKADSPAGRYLQENGVASRDFNSYGSRRGNHLVMMRGTFANIRIRNEMVPGVEGGMTRLLLGNDVMSIYDAAMQYQKQGTPLAVIAGKEYGSGSSRDWAAKGPRLLGVRVVIAESFERIHRSNLIGMGILPLEFPQGETRKTLNLTGEERLDITGLQQLSPGVMIPVVITRADGQQQTLLCRCRIDTATELTYYQNDGILHYVIRNMLH</sequence>
<evidence type="ECO:0000256" key="8">
    <source>
        <dbReference type="ARBA" id="ARBA00022723"/>
    </source>
</evidence>
<dbReference type="InterPro" id="IPR001030">
    <property type="entry name" value="Acoase/IPM_deHydtase_lsu_aba"/>
</dbReference>
<evidence type="ECO:0000313" key="18">
    <source>
        <dbReference type="Proteomes" id="UP000401081"/>
    </source>
</evidence>
<evidence type="ECO:0000256" key="5">
    <source>
        <dbReference type="ARBA" id="ARBA00019378"/>
    </source>
</evidence>
<dbReference type="PROSITE" id="PS00450">
    <property type="entry name" value="ACONITASE_1"/>
    <property type="match status" value="1"/>
</dbReference>
<dbReference type="FunFam" id="3.30.499.10:FF:000009">
    <property type="entry name" value="Aconitate hydratase"/>
    <property type="match status" value="1"/>
</dbReference>
<dbReference type="InterPro" id="IPR015928">
    <property type="entry name" value="Aconitase/3IPM_dehydase_swvl"/>
</dbReference>
<reference evidence="17 18" key="1">
    <citation type="submission" date="2019-03" db="EMBL/GenBank/DDBJ databases">
        <authorList>
            <consortium name="Pathogen Informatics"/>
        </authorList>
    </citation>
    <scope>NUCLEOTIDE SEQUENCE [LARGE SCALE GENOMIC DNA]</scope>
    <source>
        <strain evidence="17 18">NCTC12993</strain>
    </source>
</reference>
<keyword evidence="7" id="KW-0816">Tricarboxylic acid cycle</keyword>
<dbReference type="GO" id="GO:0006099">
    <property type="term" value="P:tricarboxylic acid cycle"/>
    <property type="evidence" value="ECO:0007669"/>
    <property type="project" value="UniProtKB-UniPathway"/>
</dbReference>
<dbReference type="UniPathway" id="UPA00223">
    <property type="reaction ID" value="UER00718"/>
</dbReference>
<evidence type="ECO:0000256" key="7">
    <source>
        <dbReference type="ARBA" id="ARBA00022532"/>
    </source>
</evidence>
<dbReference type="PRINTS" id="PR00415">
    <property type="entry name" value="ACONITASE"/>
</dbReference>
<evidence type="ECO:0000256" key="1">
    <source>
        <dbReference type="ARBA" id="ARBA00001966"/>
    </source>
</evidence>
<organism evidence="17 18">
    <name type="scientific">Kluyvera cryocrescens</name>
    <name type="common">Kluyvera citrophila</name>
    <dbReference type="NCBI Taxonomy" id="580"/>
    <lineage>
        <taxon>Bacteria</taxon>
        <taxon>Pseudomonadati</taxon>
        <taxon>Pseudomonadota</taxon>
        <taxon>Gammaproteobacteria</taxon>
        <taxon>Enterobacterales</taxon>
        <taxon>Enterobacteriaceae</taxon>
        <taxon>Kluyvera</taxon>
    </lineage>
</organism>
<dbReference type="InterPro" id="IPR006249">
    <property type="entry name" value="Aconitase/IRP2"/>
</dbReference>
<keyword evidence="11 17" id="KW-0456">Lyase</keyword>
<keyword evidence="10" id="KW-0411">Iron-sulfur</keyword>
<comment type="cofactor">
    <cofactor evidence="1">
        <name>[4Fe-4S] cluster</name>
        <dbReference type="ChEBI" id="CHEBI:49883"/>
    </cofactor>
</comment>
<evidence type="ECO:0000256" key="10">
    <source>
        <dbReference type="ARBA" id="ARBA00023014"/>
    </source>
</evidence>
<dbReference type="EC" id="4.2.1.3" evidence="4"/>
<dbReference type="SUPFAM" id="SSF52016">
    <property type="entry name" value="LeuD/IlvD-like"/>
    <property type="match status" value="1"/>
</dbReference>
<evidence type="ECO:0000313" key="17">
    <source>
        <dbReference type="EMBL" id="VFS55024.1"/>
    </source>
</evidence>
<comment type="catalytic activity">
    <reaction evidence="12">
        <text>citrate = D-threo-isocitrate</text>
        <dbReference type="Rhea" id="RHEA:10336"/>
        <dbReference type="ChEBI" id="CHEBI:15562"/>
        <dbReference type="ChEBI" id="CHEBI:16947"/>
        <dbReference type="EC" id="4.2.1.3"/>
    </reaction>
</comment>
<accession>A0A485A2N6</accession>
<evidence type="ECO:0000256" key="11">
    <source>
        <dbReference type="ARBA" id="ARBA00023239"/>
    </source>
</evidence>
<evidence type="ECO:0000259" key="16">
    <source>
        <dbReference type="Pfam" id="PF00694"/>
    </source>
</evidence>
<evidence type="ECO:0000256" key="12">
    <source>
        <dbReference type="ARBA" id="ARBA00023501"/>
    </source>
</evidence>
<evidence type="ECO:0000256" key="6">
    <source>
        <dbReference type="ARBA" id="ARBA00022485"/>
    </source>
</evidence>
<dbReference type="Proteomes" id="UP000401081">
    <property type="component" value="Unassembled WGS sequence"/>
</dbReference>
<evidence type="ECO:0000256" key="9">
    <source>
        <dbReference type="ARBA" id="ARBA00023004"/>
    </source>
</evidence>
<keyword evidence="6" id="KW-0004">4Fe-4S</keyword>
<dbReference type="InterPro" id="IPR044137">
    <property type="entry name" value="AcnA_IRP_Swivel"/>
</dbReference>
<dbReference type="InterPro" id="IPR018136">
    <property type="entry name" value="Aconitase_4Fe-4S_BS"/>
</dbReference>
<evidence type="ECO:0000256" key="2">
    <source>
        <dbReference type="ARBA" id="ARBA00004717"/>
    </source>
</evidence>
<dbReference type="Gene3D" id="3.30.499.10">
    <property type="entry name" value="Aconitase, domain 3"/>
    <property type="match status" value="1"/>
</dbReference>